<keyword evidence="4" id="KW-1003">Cell membrane</keyword>
<reference evidence="9 10" key="1">
    <citation type="submission" date="2019-06" db="EMBL/GenBank/DDBJ databases">
        <title>Genome analyses of bacteria isolated from kimchi.</title>
        <authorList>
            <person name="Lee S."/>
            <person name="Ahn S."/>
            <person name="Roh S."/>
        </authorList>
    </citation>
    <scope>NUCLEOTIDE SEQUENCE [LARGE SCALE GENOMIC DNA]</scope>
    <source>
        <strain evidence="9 10">CBA3625</strain>
    </source>
</reference>
<proteinExistence type="inferred from homology"/>
<keyword evidence="3" id="KW-0813">Transport</keyword>
<sequence>MFPNPKLKQLFFWTIELLVLSLLVYIVSGFDFLMRPIQVFISTVFAPLVVAGFLYYILKPLVSLIQKIKIRGKVIPHQVAVVITFLGFLAMIVGALVVLVPTLIQEITNLVNALPSFVNDAQRIATEVVKSEWFDALHLSVDVEQVKTAVGKYAGSFLTVTAGTLGTVASTVTTVTINLVTIPVILFYMLSDGNRLVPAIQKLFPARHAETISELTTKMDTTIEKYISGQAIEMGFVGASMAIGYLLIGQPYAWLLGIIAGITNIVPYLGPWIGVVPALIIASTQSWKQVVLVLIVMTIVQQLDGNFIYPNVIGKSLAIYPLTIMILLMVAGNLWGIVGMILIVPVYAILRVVVQFAAELFILTKSK</sequence>
<comment type="similarity">
    <text evidence="2">Belongs to the autoinducer-2 exporter (AI-2E) (TC 2.A.86) family.</text>
</comment>
<dbReference type="RefSeq" id="WP_147000819.1">
    <property type="nucleotide sequence ID" value="NZ_CP042387.1"/>
</dbReference>
<dbReference type="GO" id="GO:0005886">
    <property type="term" value="C:plasma membrane"/>
    <property type="evidence" value="ECO:0007669"/>
    <property type="project" value="UniProtKB-SubCell"/>
</dbReference>
<keyword evidence="10" id="KW-1185">Reference proteome</keyword>
<evidence type="ECO:0000256" key="2">
    <source>
        <dbReference type="ARBA" id="ARBA00009773"/>
    </source>
</evidence>
<dbReference type="PANTHER" id="PTHR21716">
    <property type="entry name" value="TRANSMEMBRANE PROTEIN"/>
    <property type="match status" value="1"/>
</dbReference>
<evidence type="ECO:0000256" key="3">
    <source>
        <dbReference type="ARBA" id="ARBA00022448"/>
    </source>
</evidence>
<keyword evidence="7 8" id="KW-0472">Membrane</keyword>
<accession>A0AAP9EBC9</accession>
<feature type="transmembrane region" description="Helical" evidence="8">
    <location>
        <begin position="168"/>
        <end position="190"/>
    </location>
</feature>
<evidence type="ECO:0000256" key="7">
    <source>
        <dbReference type="ARBA" id="ARBA00023136"/>
    </source>
</evidence>
<evidence type="ECO:0000256" key="4">
    <source>
        <dbReference type="ARBA" id="ARBA00022475"/>
    </source>
</evidence>
<evidence type="ECO:0000313" key="9">
    <source>
        <dbReference type="EMBL" id="QEA43650.1"/>
    </source>
</evidence>
<dbReference type="AlphaFoldDB" id="A0AAP9EBC9"/>
<feature type="transmembrane region" description="Helical" evidence="8">
    <location>
        <begin position="79"/>
        <end position="104"/>
    </location>
</feature>
<dbReference type="PANTHER" id="PTHR21716:SF53">
    <property type="entry name" value="PERMEASE PERM-RELATED"/>
    <property type="match status" value="1"/>
</dbReference>
<dbReference type="InterPro" id="IPR002549">
    <property type="entry name" value="AI-2E-like"/>
</dbReference>
<dbReference type="EMBL" id="CP042387">
    <property type="protein sequence ID" value="QEA43650.1"/>
    <property type="molecule type" value="Genomic_DNA"/>
</dbReference>
<evidence type="ECO:0000256" key="8">
    <source>
        <dbReference type="SAM" id="Phobius"/>
    </source>
</evidence>
<keyword evidence="6 8" id="KW-1133">Transmembrane helix</keyword>
<dbReference type="Pfam" id="PF01594">
    <property type="entry name" value="AI-2E_transport"/>
    <property type="match status" value="1"/>
</dbReference>
<gene>
    <name evidence="9" type="ORF">FGL83_02585</name>
</gene>
<organism evidence="9 10">
    <name type="scientific">Leuconostoc lactis</name>
    <dbReference type="NCBI Taxonomy" id="1246"/>
    <lineage>
        <taxon>Bacteria</taxon>
        <taxon>Bacillati</taxon>
        <taxon>Bacillota</taxon>
        <taxon>Bacilli</taxon>
        <taxon>Lactobacillales</taxon>
        <taxon>Lactobacillaceae</taxon>
        <taxon>Leuconostoc</taxon>
    </lineage>
</organism>
<comment type="subcellular location">
    <subcellularLocation>
        <location evidence="1">Cell membrane</location>
        <topology evidence="1">Multi-pass membrane protein</topology>
    </subcellularLocation>
</comment>
<feature type="transmembrane region" description="Helical" evidence="8">
    <location>
        <begin position="242"/>
        <end position="266"/>
    </location>
</feature>
<feature type="transmembrane region" description="Helical" evidence="8">
    <location>
        <begin position="12"/>
        <end position="33"/>
    </location>
</feature>
<keyword evidence="5 8" id="KW-0812">Transmembrane</keyword>
<feature type="transmembrane region" description="Helical" evidence="8">
    <location>
        <begin position="312"/>
        <end position="331"/>
    </location>
</feature>
<feature type="transmembrane region" description="Helical" evidence="8">
    <location>
        <begin position="337"/>
        <end position="363"/>
    </location>
</feature>
<evidence type="ECO:0000256" key="1">
    <source>
        <dbReference type="ARBA" id="ARBA00004651"/>
    </source>
</evidence>
<evidence type="ECO:0000256" key="5">
    <source>
        <dbReference type="ARBA" id="ARBA00022692"/>
    </source>
</evidence>
<dbReference type="GO" id="GO:0055085">
    <property type="term" value="P:transmembrane transport"/>
    <property type="evidence" value="ECO:0007669"/>
    <property type="project" value="TreeGrafter"/>
</dbReference>
<feature type="transmembrane region" description="Helical" evidence="8">
    <location>
        <begin position="39"/>
        <end position="58"/>
    </location>
</feature>
<dbReference type="Proteomes" id="UP000321298">
    <property type="component" value="Chromosome"/>
</dbReference>
<dbReference type="GeneID" id="66531065"/>
<evidence type="ECO:0000313" key="10">
    <source>
        <dbReference type="Proteomes" id="UP000321298"/>
    </source>
</evidence>
<protein>
    <submittedName>
        <fullName evidence="9">AI-2E family transporter</fullName>
    </submittedName>
</protein>
<evidence type="ECO:0000256" key="6">
    <source>
        <dbReference type="ARBA" id="ARBA00022989"/>
    </source>
</evidence>
<name>A0AAP9EBC9_LEULA</name>